<feature type="transmembrane region" description="Helical" evidence="1">
    <location>
        <begin position="116"/>
        <end position="139"/>
    </location>
</feature>
<dbReference type="OrthoDB" id="2157530at2759"/>
<keyword evidence="1" id="KW-0812">Transmembrane</keyword>
<keyword evidence="3" id="KW-1185">Reference proteome</keyword>
<sequence>MGSKSEVDSQRGSHAKTACLWPIQKWRSLCIIWQVLPRLCCWNGDRFREVPDKAGGFKEDYSVREYWQKLDIYRIQHQARSSANNFHWLICSFLYCLAGMIGMWSNTQWRSGMFYILWDICVWMIKMGVVGCIRFWLLLTYMPKFHPSWHRFTCMSQPKNSEQRDHLVGLVRAMRERECSLKQDRVFAAWAIFKRLGIRQPTPDYRKSIGEIYRDSFIGLIEWDPSFINLLIDSGSHLPNAPS</sequence>
<evidence type="ECO:0000313" key="2">
    <source>
        <dbReference type="EMBL" id="KAH7276067.1"/>
    </source>
</evidence>
<keyword evidence="1" id="KW-0472">Membrane</keyword>
<evidence type="ECO:0000256" key="1">
    <source>
        <dbReference type="SAM" id="Phobius"/>
    </source>
</evidence>
<keyword evidence="1" id="KW-1133">Transmembrane helix</keyword>
<organism evidence="2 3">
    <name type="scientific">Fusarium solani</name>
    <name type="common">Filamentous fungus</name>
    <dbReference type="NCBI Taxonomy" id="169388"/>
    <lineage>
        <taxon>Eukaryota</taxon>
        <taxon>Fungi</taxon>
        <taxon>Dikarya</taxon>
        <taxon>Ascomycota</taxon>
        <taxon>Pezizomycotina</taxon>
        <taxon>Sordariomycetes</taxon>
        <taxon>Hypocreomycetidae</taxon>
        <taxon>Hypocreales</taxon>
        <taxon>Nectriaceae</taxon>
        <taxon>Fusarium</taxon>
        <taxon>Fusarium solani species complex</taxon>
    </lineage>
</organism>
<dbReference type="AlphaFoldDB" id="A0A9P9REI3"/>
<evidence type="ECO:0000313" key="3">
    <source>
        <dbReference type="Proteomes" id="UP000736672"/>
    </source>
</evidence>
<accession>A0A9P9REI3</accession>
<proteinExistence type="predicted"/>
<name>A0A9P9REI3_FUSSL</name>
<protein>
    <submittedName>
        <fullName evidence="2">Uncharacterized protein</fullName>
    </submittedName>
</protein>
<reference evidence="2" key="1">
    <citation type="journal article" date="2021" name="Nat. Commun.">
        <title>Genetic determinants of endophytism in the Arabidopsis root mycobiome.</title>
        <authorList>
            <person name="Mesny F."/>
            <person name="Miyauchi S."/>
            <person name="Thiergart T."/>
            <person name="Pickel B."/>
            <person name="Atanasova L."/>
            <person name="Karlsson M."/>
            <person name="Huettel B."/>
            <person name="Barry K.W."/>
            <person name="Haridas S."/>
            <person name="Chen C."/>
            <person name="Bauer D."/>
            <person name="Andreopoulos W."/>
            <person name="Pangilinan J."/>
            <person name="LaButti K."/>
            <person name="Riley R."/>
            <person name="Lipzen A."/>
            <person name="Clum A."/>
            <person name="Drula E."/>
            <person name="Henrissat B."/>
            <person name="Kohler A."/>
            <person name="Grigoriev I.V."/>
            <person name="Martin F.M."/>
            <person name="Hacquard S."/>
        </authorList>
    </citation>
    <scope>NUCLEOTIDE SEQUENCE</scope>
    <source>
        <strain evidence="2">FSSC 5 MPI-SDFR-AT-0091</strain>
    </source>
</reference>
<gene>
    <name evidence="2" type="ORF">B0J15DRAFT_31726</name>
</gene>
<dbReference type="EMBL" id="JAGTJS010000001">
    <property type="protein sequence ID" value="KAH7276067.1"/>
    <property type="molecule type" value="Genomic_DNA"/>
</dbReference>
<comment type="caution">
    <text evidence="2">The sequence shown here is derived from an EMBL/GenBank/DDBJ whole genome shotgun (WGS) entry which is preliminary data.</text>
</comment>
<dbReference type="Proteomes" id="UP000736672">
    <property type="component" value="Unassembled WGS sequence"/>
</dbReference>
<feature type="transmembrane region" description="Helical" evidence="1">
    <location>
        <begin position="86"/>
        <end position="104"/>
    </location>
</feature>